<dbReference type="FunFam" id="3.90.400.10:FF:000004">
    <property type="entry name" value="Oligo-1,6-glucosidase"/>
    <property type="match status" value="1"/>
</dbReference>
<dbReference type="FunFam" id="3.20.20.80:FF:000087">
    <property type="entry name" value="Oligo-1,6-glucosidase IMA1"/>
    <property type="match status" value="1"/>
</dbReference>
<dbReference type="Gene3D" id="4.10.410.60">
    <property type="match status" value="1"/>
</dbReference>
<dbReference type="SUPFAM" id="SSF51445">
    <property type="entry name" value="(Trans)glycosidases"/>
    <property type="match status" value="1"/>
</dbReference>
<dbReference type="InterPro" id="IPR013780">
    <property type="entry name" value="Glyco_hydro_b"/>
</dbReference>
<dbReference type="RefSeq" id="XP_051610881.1">
    <property type="nucleotide sequence ID" value="XM_051755103.1"/>
</dbReference>
<evidence type="ECO:0000313" key="6">
    <source>
        <dbReference type="Proteomes" id="UP001204833"/>
    </source>
</evidence>
<sequence>MTIDYTWWKDATVYQIYPATFAKGIKGRYTGDDKTFDGACGDIPGIISKLDYLKDFVDIIWLSPQYDSPQDDMGYDISDYQNIYHRYGSMEDMQQLIDGCHKRGIKIIADLVINHTSSEHQWFKESRSSLDNPKRDWYIWKKPRYDEKGNRLPPNNWLSYFSGSAWEWDETTGEYYLRLFASTQPDLNWENEETRNAIYDTALKFWFDRGVDGFRIDTACLYSKDQRFLDAPVVYKDQYYQPSDKYTSSGPRIHEFHKEMFQKVTSKYDVMTVGEVGHCSKEQALKYVSASEREMNMIFLFDTVDVGSDKNDRFRYKGFDLKDFKQAVQNQCDFTIGTDAWSTVFIENHDQPRSITRFGDKKYETKSGKLLALLQTTLTGTLFIYQGQEIGMTNLPREWPIEDYKDINTINYYNDFKEKYGSDPDFADKERKLMDVINLLARDNARSPMQWDDSEYAGFSEYEPWTRVNTNYKDINVAKQLNDPDSLLNFWKKSLKLRKEYKDLLIYGSFKILDFDNEQVFTYIKSLPNSDYPKAYVVLNFSKESAKFNKLVDGDYKLININIDKDKDDFDEEALTPFEGPQDPAPSTAPSGTMLNLIQNITFRTTFFNNCINPNLLQIRTKMKSHKAITSRLIKRTSGLKRKHAGLNHGLGRFSAPSLKHLRGMTTVKKEGGYLKKMYPHA</sequence>
<dbReference type="Gene3D" id="2.60.40.1180">
    <property type="entry name" value="Golgi alpha-mannosidase II"/>
    <property type="match status" value="1"/>
</dbReference>
<protein>
    <recommendedName>
        <fullName evidence="4">Glycosyl hydrolase family 13 catalytic domain-containing protein</fullName>
    </recommendedName>
</protein>
<gene>
    <name evidence="5" type="ORF">KGF57_000616</name>
</gene>
<dbReference type="Pfam" id="PF00128">
    <property type="entry name" value="Alpha-amylase"/>
    <property type="match status" value="1"/>
</dbReference>
<dbReference type="SUPFAM" id="SSF51011">
    <property type="entry name" value="Glycosyl hydrolase domain"/>
    <property type="match status" value="1"/>
</dbReference>
<evidence type="ECO:0000256" key="3">
    <source>
        <dbReference type="ARBA" id="ARBA00026248"/>
    </source>
</evidence>
<evidence type="ECO:0000256" key="2">
    <source>
        <dbReference type="ARBA" id="ARBA00023295"/>
    </source>
</evidence>
<comment type="similarity">
    <text evidence="1">Belongs to the glycosyl hydrolase 13 family.</text>
</comment>
<feature type="domain" description="Glycosyl hydrolase family 13 catalytic" evidence="4">
    <location>
        <begin position="15"/>
        <end position="446"/>
    </location>
</feature>
<dbReference type="AlphaFoldDB" id="A0AAD5BIN4"/>
<dbReference type="GO" id="GO:0033934">
    <property type="term" value="F:glucan 1,4-alpha-maltotriohydrolase activity"/>
    <property type="evidence" value="ECO:0007669"/>
    <property type="project" value="TreeGrafter"/>
</dbReference>
<keyword evidence="3" id="KW-0462">Maltose metabolism</keyword>
<comment type="caution">
    <text evidence="5">The sequence shown here is derived from an EMBL/GenBank/DDBJ whole genome shotgun (WGS) entry which is preliminary data.</text>
</comment>
<evidence type="ECO:0000259" key="4">
    <source>
        <dbReference type="SMART" id="SM00642"/>
    </source>
</evidence>
<dbReference type="GeneID" id="76148675"/>
<accession>A0AAD5BIN4</accession>
<dbReference type="GO" id="GO:0004575">
    <property type="term" value="F:sucrose alpha-glucosidase activity"/>
    <property type="evidence" value="ECO:0007669"/>
    <property type="project" value="TreeGrafter"/>
</dbReference>
<reference evidence="5 6" key="1">
    <citation type="journal article" date="2022" name="DNA Res.">
        <title>Genome analysis of five recently described species of the CUG-Ser clade uncovers Candida theae as a new hybrid lineage with pathogenic potential in the Candida parapsilosis species complex.</title>
        <authorList>
            <person name="Mixao V."/>
            <person name="Del Olmo V."/>
            <person name="Hegedusova E."/>
            <person name="Saus E."/>
            <person name="Pryszcz L."/>
            <person name="Cillingova A."/>
            <person name="Nosek J."/>
            <person name="Gabaldon T."/>
        </authorList>
    </citation>
    <scope>NUCLEOTIDE SEQUENCE [LARGE SCALE GENOMIC DNA]</scope>
    <source>
        <strain evidence="5 6">CBS 12239</strain>
    </source>
</reference>
<keyword evidence="2" id="KW-0326">Glycosidase</keyword>
<dbReference type="PANTHER" id="PTHR10357:SF179">
    <property type="entry name" value="NEUTRAL AND BASIC AMINO ACID TRANSPORT PROTEIN RBAT"/>
    <property type="match status" value="1"/>
</dbReference>
<dbReference type="SUPFAM" id="SSF143034">
    <property type="entry name" value="L35p-like"/>
    <property type="match status" value="1"/>
</dbReference>
<dbReference type="CDD" id="cd11333">
    <property type="entry name" value="AmyAc_SI_OligoGlu_DGase"/>
    <property type="match status" value="1"/>
</dbReference>
<evidence type="ECO:0000256" key="1">
    <source>
        <dbReference type="ARBA" id="ARBA00008061"/>
    </source>
</evidence>
<dbReference type="Gene3D" id="3.90.400.10">
    <property type="entry name" value="Oligo-1,6-glucosidase, Domain 2"/>
    <property type="match status" value="1"/>
</dbReference>
<dbReference type="PANTHER" id="PTHR10357">
    <property type="entry name" value="ALPHA-AMYLASE FAMILY MEMBER"/>
    <property type="match status" value="1"/>
</dbReference>
<dbReference type="SMART" id="SM00642">
    <property type="entry name" value="Aamy"/>
    <property type="match status" value="1"/>
</dbReference>
<keyword evidence="2" id="KW-0378">Hydrolase</keyword>
<proteinExistence type="inferred from homology"/>
<keyword evidence="6" id="KW-1185">Reference proteome</keyword>
<dbReference type="GO" id="GO:0004574">
    <property type="term" value="F:oligo-1,6-glucosidase activity"/>
    <property type="evidence" value="ECO:0007669"/>
    <property type="project" value="TreeGrafter"/>
</dbReference>
<dbReference type="InterPro" id="IPR037229">
    <property type="entry name" value="Ribosomal_bL35_sf"/>
</dbReference>
<dbReference type="InterPro" id="IPR006047">
    <property type="entry name" value="GH13_cat_dom"/>
</dbReference>
<dbReference type="Proteomes" id="UP001204833">
    <property type="component" value="Unassembled WGS sequence"/>
</dbReference>
<dbReference type="EMBL" id="JAIHNG010000035">
    <property type="protein sequence ID" value="KAI5966652.1"/>
    <property type="molecule type" value="Genomic_DNA"/>
</dbReference>
<dbReference type="GO" id="GO:0004556">
    <property type="term" value="F:alpha-amylase activity"/>
    <property type="evidence" value="ECO:0007669"/>
    <property type="project" value="TreeGrafter"/>
</dbReference>
<dbReference type="GO" id="GO:0005987">
    <property type="term" value="P:sucrose catabolic process"/>
    <property type="evidence" value="ECO:0007669"/>
    <property type="project" value="TreeGrafter"/>
</dbReference>
<dbReference type="InterPro" id="IPR017853">
    <property type="entry name" value="GH"/>
</dbReference>
<organism evidence="5 6">
    <name type="scientific">Candida theae</name>
    <dbReference type="NCBI Taxonomy" id="1198502"/>
    <lineage>
        <taxon>Eukaryota</taxon>
        <taxon>Fungi</taxon>
        <taxon>Dikarya</taxon>
        <taxon>Ascomycota</taxon>
        <taxon>Saccharomycotina</taxon>
        <taxon>Pichiomycetes</taxon>
        <taxon>Debaryomycetaceae</taxon>
        <taxon>Candida/Lodderomyces clade</taxon>
        <taxon>Candida</taxon>
    </lineage>
</organism>
<dbReference type="InterPro" id="IPR045857">
    <property type="entry name" value="O16G_dom_2"/>
</dbReference>
<dbReference type="Gene3D" id="3.20.20.80">
    <property type="entry name" value="Glycosidases"/>
    <property type="match status" value="2"/>
</dbReference>
<dbReference type="GO" id="GO:0000025">
    <property type="term" value="P:maltose catabolic process"/>
    <property type="evidence" value="ECO:0007669"/>
    <property type="project" value="TreeGrafter"/>
</dbReference>
<evidence type="ECO:0000313" key="5">
    <source>
        <dbReference type="EMBL" id="KAI5966652.1"/>
    </source>
</evidence>
<name>A0AAD5BIN4_9ASCO</name>